<dbReference type="GO" id="GO:0043005">
    <property type="term" value="C:neuron projection"/>
    <property type="evidence" value="ECO:0007669"/>
    <property type="project" value="TreeGrafter"/>
</dbReference>
<evidence type="ECO:0000259" key="11">
    <source>
        <dbReference type="PROSITE" id="PS50262"/>
    </source>
</evidence>
<dbReference type="GO" id="GO:0005886">
    <property type="term" value="C:plasma membrane"/>
    <property type="evidence" value="ECO:0007669"/>
    <property type="project" value="UniProtKB-SubCell"/>
</dbReference>
<protein>
    <recommendedName>
        <fullName evidence="11">G-protein coupled receptors family 1 profile domain-containing protein</fullName>
    </recommendedName>
</protein>
<dbReference type="Proteomes" id="UP001432027">
    <property type="component" value="Unassembled WGS sequence"/>
</dbReference>
<dbReference type="PANTHER" id="PTHR24229:SF40">
    <property type="entry name" value="ALLATOSTATIN C RECEPTOR 1-RELATED"/>
    <property type="match status" value="1"/>
</dbReference>
<keyword evidence="2" id="KW-1003">Cell membrane</keyword>
<keyword evidence="4 10" id="KW-1133">Transmembrane helix</keyword>
<keyword evidence="8 9" id="KW-0807">Transducer</keyword>
<evidence type="ECO:0000256" key="4">
    <source>
        <dbReference type="ARBA" id="ARBA00022989"/>
    </source>
</evidence>
<dbReference type="GO" id="GO:0004930">
    <property type="term" value="F:G protein-coupled receptor activity"/>
    <property type="evidence" value="ECO:0007669"/>
    <property type="project" value="UniProtKB-KW"/>
</dbReference>
<dbReference type="SUPFAM" id="SSF81321">
    <property type="entry name" value="Family A G protein-coupled receptor-like"/>
    <property type="match status" value="1"/>
</dbReference>
<evidence type="ECO:0000256" key="1">
    <source>
        <dbReference type="ARBA" id="ARBA00004651"/>
    </source>
</evidence>
<dbReference type="PROSITE" id="PS00237">
    <property type="entry name" value="G_PROTEIN_RECEP_F1_1"/>
    <property type="match status" value="1"/>
</dbReference>
<keyword evidence="5 9" id="KW-0297">G-protein coupled receptor</keyword>
<evidence type="ECO:0000256" key="8">
    <source>
        <dbReference type="ARBA" id="ARBA00023224"/>
    </source>
</evidence>
<comment type="caution">
    <text evidence="12">The sequence shown here is derived from an EMBL/GenBank/DDBJ whole genome shotgun (WGS) entry which is preliminary data.</text>
</comment>
<feature type="domain" description="G-protein coupled receptors family 1 profile" evidence="11">
    <location>
        <begin position="40"/>
        <end position="190"/>
    </location>
</feature>
<dbReference type="GO" id="GO:0042277">
    <property type="term" value="F:peptide binding"/>
    <property type="evidence" value="ECO:0007669"/>
    <property type="project" value="TreeGrafter"/>
</dbReference>
<gene>
    <name evidence="12" type="ORF">PENTCL1PPCAC_28864</name>
</gene>
<evidence type="ECO:0000256" key="6">
    <source>
        <dbReference type="ARBA" id="ARBA00023136"/>
    </source>
</evidence>
<sequence length="190" mass="20943">DNVSSDDPHELNLHSQPHVETARLVANVFFSVSTLVGVPGNLFVLLSILFFRDMRTISNIYIFNLAIADLIYLLGTPMIIIKAITKTWPFGNALCKLYLTANGLSQFASAAFIGVLSFDRYLAVCRPVQATEWRTFRFAVSISIIAWIMVAVESIPLFIAAQIVPGGSDEIQDCLIFMDTTGDSDSQMTS</sequence>
<keyword evidence="7 9" id="KW-0675">Receptor</keyword>
<evidence type="ECO:0000256" key="9">
    <source>
        <dbReference type="RuleBase" id="RU000688"/>
    </source>
</evidence>
<dbReference type="Gene3D" id="1.20.1070.10">
    <property type="entry name" value="Rhodopsin 7-helix transmembrane proteins"/>
    <property type="match status" value="1"/>
</dbReference>
<reference evidence="12" key="1">
    <citation type="submission" date="2023-10" db="EMBL/GenBank/DDBJ databases">
        <title>Genome assembly of Pristionchus species.</title>
        <authorList>
            <person name="Yoshida K."/>
            <person name="Sommer R.J."/>
        </authorList>
    </citation>
    <scope>NUCLEOTIDE SEQUENCE</scope>
    <source>
        <strain evidence="12">RS0144</strain>
    </source>
</reference>
<feature type="transmembrane region" description="Helical" evidence="10">
    <location>
        <begin position="138"/>
        <end position="159"/>
    </location>
</feature>
<keyword evidence="13" id="KW-1185">Reference proteome</keyword>
<feature type="transmembrane region" description="Helical" evidence="10">
    <location>
        <begin position="63"/>
        <end position="85"/>
    </location>
</feature>
<evidence type="ECO:0000256" key="7">
    <source>
        <dbReference type="ARBA" id="ARBA00023170"/>
    </source>
</evidence>
<dbReference type="PROSITE" id="PS50262">
    <property type="entry name" value="G_PROTEIN_RECEP_F1_2"/>
    <property type="match status" value="1"/>
</dbReference>
<feature type="non-terminal residue" evidence="12">
    <location>
        <position position="1"/>
    </location>
</feature>
<dbReference type="Pfam" id="PF00001">
    <property type="entry name" value="7tm_1"/>
    <property type="match status" value="1"/>
</dbReference>
<accession>A0AAV5UL72</accession>
<name>A0AAV5UL72_9BILA</name>
<keyword evidence="6 10" id="KW-0472">Membrane</keyword>
<evidence type="ECO:0000256" key="10">
    <source>
        <dbReference type="SAM" id="Phobius"/>
    </source>
</evidence>
<dbReference type="PANTHER" id="PTHR24229">
    <property type="entry name" value="NEUROPEPTIDES RECEPTOR"/>
    <property type="match status" value="1"/>
</dbReference>
<evidence type="ECO:0000256" key="2">
    <source>
        <dbReference type="ARBA" id="ARBA00022475"/>
    </source>
</evidence>
<organism evidence="12 13">
    <name type="scientific">Pristionchus entomophagus</name>
    <dbReference type="NCBI Taxonomy" id="358040"/>
    <lineage>
        <taxon>Eukaryota</taxon>
        <taxon>Metazoa</taxon>
        <taxon>Ecdysozoa</taxon>
        <taxon>Nematoda</taxon>
        <taxon>Chromadorea</taxon>
        <taxon>Rhabditida</taxon>
        <taxon>Rhabditina</taxon>
        <taxon>Diplogasteromorpha</taxon>
        <taxon>Diplogasteroidea</taxon>
        <taxon>Neodiplogasteridae</taxon>
        <taxon>Pristionchus</taxon>
    </lineage>
</organism>
<evidence type="ECO:0000256" key="3">
    <source>
        <dbReference type="ARBA" id="ARBA00022692"/>
    </source>
</evidence>
<comment type="subcellular location">
    <subcellularLocation>
        <location evidence="1">Cell membrane</location>
        <topology evidence="1">Multi-pass membrane protein</topology>
    </subcellularLocation>
</comment>
<dbReference type="InterPro" id="IPR000276">
    <property type="entry name" value="GPCR_Rhodpsn"/>
</dbReference>
<proteinExistence type="inferred from homology"/>
<evidence type="ECO:0000256" key="5">
    <source>
        <dbReference type="ARBA" id="ARBA00023040"/>
    </source>
</evidence>
<evidence type="ECO:0000313" key="12">
    <source>
        <dbReference type="EMBL" id="GMT06690.1"/>
    </source>
</evidence>
<dbReference type="PRINTS" id="PR00237">
    <property type="entry name" value="GPCRRHODOPSN"/>
</dbReference>
<evidence type="ECO:0000313" key="13">
    <source>
        <dbReference type="Proteomes" id="UP001432027"/>
    </source>
</evidence>
<feature type="non-terminal residue" evidence="12">
    <location>
        <position position="190"/>
    </location>
</feature>
<feature type="transmembrane region" description="Helical" evidence="10">
    <location>
        <begin position="97"/>
        <end position="118"/>
    </location>
</feature>
<keyword evidence="3 9" id="KW-0812">Transmembrane</keyword>
<feature type="transmembrane region" description="Helical" evidence="10">
    <location>
        <begin position="28"/>
        <end position="51"/>
    </location>
</feature>
<dbReference type="EMBL" id="BTSX01000006">
    <property type="protein sequence ID" value="GMT06690.1"/>
    <property type="molecule type" value="Genomic_DNA"/>
</dbReference>
<comment type="similarity">
    <text evidence="9">Belongs to the G-protein coupled receptor 1 family.</text>
</comment>
<dbReference type="AlphaFoldDB" id="A0AAV5UL72"/>
<dbReference type="InterPro" id="IPR017452">
    <property type="entry name" value="GPCR_Rhodpsn_7TM"/>
</dbReference>